<dbReference type="EMBL" id="CAJFCW020000005">
    <property type="protein sequence ID" value="CAG9120064.1"/>
    <property type="molecule type" value="Genomic_DNA"/>
</dbReference>
<evidence type="ECO:0000313" key="2">
    <source>
        <dbReference type="Proteomes" id="UP000614601"/>
    </source>
</evidence>
<dbReference type="AlphaFoldDB" id="A0A811L618"/>
<organism evidence="1 2">
    <name type="scientific">Bursaphelenchus okinawaensis</name>
    <dbReference type="NCBI Taxonomy" id="465554"/>
    <lineage>
        <taxon>Eukaryota</taxon>
        <taxon>Metazoa</taxon>
        <taxon>Ecdysozoa</taxon>
        <taxon>Nematoda</taxon>
        <taxon>Chromadorea</taxon>
        <taxon>Rhabditida</taxon>
        <taxon>Tylenchina</taxon>
        <taxon>Tylenchomorpha</taxon>
        <taxon>Aphelenchoidea</taxon>
        <taxon>Aphelenchoididae</taxon>
        <taxon>Bursaphelenchus</taxon>
    </lineage>
</organism>
<sequence>MSSKFDSTGFSKELEHYFGKSVFGNKEIETEKPDEKETKETVPTCLTTKTLDDKELEHYFGNLSKNTEAEKPKATIEGDKGLEYYFGKCGKESETAKASAAAEVKDLEYYFGKCGKETESAKASAEVKDLEYYFGKCVFGDKETETKKPEVKQVKKPVSVLVPVHLSFSTTHTMDSKEVVVQCEEGVKLYKVLHSIVENQPPFDFRYRVVAVLNTRPNMKGASTNVDWRKKHVHKGDGYDVIVKKLFTPKVNPVQEDLTAVLHVSLDVDSKKE</sequence>
<dbReference type="Proteomes" id="UP000614601">
    <property type="component" value="Unassembled WGS sequence"/>
</dbReference>
<name>A0A811L618_9BILA</name>
<dbReference type="OrthoDB" id="10627918at2759"/>
<gene>
    <name evidence="1" type="ORF">BOKJ2_LOCUS11188</name>
</gene>
<comment type="caution">
    <text evidence="1">The sequence shown here is derived from an EMBL/GenBank/DDBJ whole genome shotgun (WGS) entry which is preliminary data.</text>
</comment>
<protein>
    <submittedName>
        <fullName evidence="1">Uncharacterized protein</fullName>
    </submittedName>
</protein>
<keyword evidence="2" id="KW-1185">Reference proteome</keyword>
<dbReference type="Proteomes" id="UP000783686">
    <property type="component" value="Unassembled WGS sequence"/>
</dbReference>
<reference evidence="1" key="1">
    <citation type="submission" date="2020-09" db="EMBL/GenBank/DDBJ databases">
        <authorList>
            <person name="Kikuchi T."/>
        </authorList>
    </citation>
    <scope>NUCLEOTIDE SEQUENCE</scope>
    <source>
        <strain evidence="1">SH1</strain>
    </source>
</reference>
<evidence type="ECO:0000313" key="1">
    <source>
        <dbReference type="EMBL" id="CAD5224656.1"/>
    </source>
</evidence>
<proteinExistence type="predicted"/>
<accession>A0A811L618</accession>
<dbReference type="EMBL" id="CAJFDH010000005">
    <property type="protein sequence ID" value="CAD5224656.1"/>
    <property type="molecule type" value="Genomic_DNA"/>
</dbReference>